<dbReference type="InterPro" id="IPR029787">
    <property type="entry name" value="Nucleotide_cyclase"/>
</dbReference>
<keyword evidence="5" id="KW-0548">Nucleotidyltransferase</keyword>
<evidence type="ECO:0000259" key="4">
    <source>
        <dbReference type="PROSITE" id="PS50887"/>
    </source>
</evidence>
<dbReference type="Proteomes" id="UP001483337">
    <property type="component" value="Chromosome"/>
</dbReference>
<evidence type="ECO:0000256" key="1">
    <source>
        <dbReference type="ARBA" id="ARBA00022553"/>
    </source>
</evidence>
<dbReference type="GO" id="GO:0052621">
    <property type="term" value="F:diguanylate cyclase activity"/>
    <property type="evidence" value="ECO:0007669"/>
    <property type="project" value="UniProtKB-EC"/>
</dbReference>
<name>A0ABZ2UTA0_9CYAN</name>
<dbReference type="PROSITE" id="PS50887">
    <property type="entry name" value="GGDEF"/>
    <property type="match status" value="1"/>
</dbReference>
<accession>A0ABZ2UTA0</accession>
<dbReference type="InterPro" id="IPR011006">
    <property type="entry name" value="CheY-like_superfamily"/>
</dbReference>
<evidence type="ECO:0000313" key="5">
    <source>
        <dbReference type="EMBL" id="WZB86770.1"/>
    </source>
</evidence>
<reference evidence="5 6" key="1">
    <citation type="submission" date="2024-04" db="EMBL/GenBank/DDBJ databases">
        <title>Okeanomitos corallinicola gen. &amp; sp. nov. (Nostocales, Cyanobacteria), a new toxic marine heterocyst-forming cyanobacterium from a coral reef.</title>
        <authorList>
            <person name="Li H."/>
            <person name="Li R."/>
            <person name="Kang J."/>
            <person name="Hii K.S."/>
            <person name="Mohamed H.F."/>
            <person name="Xu X."/>
            <person name="Luo Z."/>
        </authorList>
    </citation>
    <scope>NUCLEOTIDE SEQUENCE [LARGE SCALE GENOMIC DNA]</scope>
    <source>
        <strain evidence="5 6">TIOX110</strain>
    </source>
</reference>
<keyword evidence="5" id="KW-0808">Transferase</keyword>
<feature type="modified residue" description="4-aspartylphosphate" evidence="2">
    <location>
        <position position="67"/>
    </location>
</feature>
<dbReference type="SMART" id="SM00448">
    <property type="entry name" value="REC"/>
    <property type="match status" value="1"/>
</dbReference>
<dbReference type="NCBIfam" id="TIGR00254">
    <property type="entry name" value="GGDEF"/>
    <property type="match status" value="1"/>
</dbReference>
<evidence type="ECO:0000256" key="2">
    <source>
        <dbReference type="PROSITE-ProRule" id="PRU00169"/>
    </source>
</evidence>
<dbReference type="Gene3D" id="3.30.70.270">
    <property type="match status" value="1"/>
</dbReference>
<dbReference type="Gene3D" id="3.40.50.2300">
    <property type="match status" value="1"/>
</dbReference>
<gene>
    <name evidence="5" type="ORF">WJM97_15395</name>
</gene>
<dbReference type="PROSITE" id="PS50110">
    <property type="entry name" value="RESPONSE_REGULATORY"/>
    <property type="match status" value="1"/>
</dbReference>
<dbReference type="InterPro" id="IPR000160">
    <property type="entry name" value="GGDEF_dom"/>
</dbReference>
<sequence length="331" mass="37800">MLLSISKDKSQLDKNNTLILLVDHNLGHLHLLSKILELPGFKVKKAISGKKALDIAKKQIPDLIILDINIPDINGYPVYQHFKCEKETINTPILFMGSEKQITEKIRNFEMDRVDCITKPFEDEEVLTQVRRKLIIYDQNQQLINYHQTLGKQMDEHKHLTNALVSVNQSLQPVILFDTITRLANRKKFDEYFNSQWKKLDTKQLPLSLLLCNFDFSQNINNAKKDQILQQLAQAIKSVVKRSSDLVACYENNKFAVILPSTDSKGAVYIGKLIREKIEQVKLDHPQLTGNKDFNLSIGIATIVPSKKMSPQSLIELVEQAIRKAKVSGKT</sequence>
<dbReference type="Pfam" id="PF00990">
    <property type="entry name" value="GGDEF"/>
    <property type="match status" value="1"/>
</dbReference>
<dbReference type="SUPFAM" id="SSF55073">
    <property type="entry name" value="Nucleotide cyclase"/>
    <property type="match status" value="1"/>
</dbReference>
<dbReference type="InterPro" id="IPR050595">
    <property type="entry name" value="Bact_response_regulator"/>
</dbReference>
<keyword evidence="1 2" id="KW-0597">Phosphoprotein</keyword>
<dbReference type="Pfam" id="PF00072">
    <property type="entry name" value="Response_reg"/>
    <property type="match status" value="1"/>
</dbReference>
<evidence type="ECO:0000313" key="6">
    <source>
        <dbReference type="Proteomes" id="UP001483337"/>
    </source>
</evidence>
<protein>
    <submittedName>
        <fullName evidence="5">Diguanylate cyclase</fullName>
        <ecNumber evidence="5">2.7.7.65</ecNumber>
    </submittedName>
</protein>
<dbReference type="SMART" id="SM00267">
    <property type="entry name" value="GGDEF"/>
    <property type="match status" value="1"/>
</dbReference>
<dbReference type="InterPro" id="IPR001789">
    <property type="entry name" value="Sig_transdc_resp-reg_receiver"/>
</dbReference>
<dbReference type="PANTHER" id="PTHR44591:SF3">
    <property type="entry name" value="RESPONSE REGULATORY DOMAIN-CONTAINING PROTEIN"/>
    <property type="match status" value="1"/>
</dbReference>
<dbReference type="SUPFAM" id="SSF52172">
    <property type="entry name" value="CheY-like"/>
    <property type="match status" value="1"/>
</dbReference>
<proteinExistence type="predicted"/>
<feature type="domain" description="GGDEF" evidence="4">
    <location>
        <begin position="205"/>
        <end position="331"/>
    </location>
</feature>
<dbReference type="InterPro" id="IPR043128">
    <property type="entry name" value="Rev_trsase/Diguanyl_cyclase"/>
</dbReference>
<dbReference type="EC" id="2.7.7.65" evidence="5"/>
<dbReference type="RefSeq" id="WP_353929684.1">
    <property type="nucleotide sequence ID" value="NZ_CP150886.1"/>
</dbReference>
<evidence type="ECO:0000259" key="3">
    <source>
        <dbReference type="PROSITE" id="PS50110"/>
    </source>
</evidence>
<keyword evidence="6" id="KW-1185">Reference proteome</keyword>
<dbReference type="CDD" id="cd01949">
    <property type="entry name" value="GGDEF"/>
    <property type="match status" value="1"/>
</dbReference>
<feature type="domain" description="Response regulatory" evidence="3">
    <location>
        <begin position="18"/>
        <end position="134"/>
    </location>
</feature>
<dbReference type="PANTHER" id="PTHR44591">
    <property type="entry name" value="STRESS RESPONSE REGULATOR PROTEIN 1"/>
    <property type="match status" value="1"/>
</dbReference>
<organism evidence="5 6">
    <name type="scientific">Okeanomitos corallinicola TIOX110</name>
    <dbReference type="NCBI Taxonomy" id="3133117"/>
    <lineage>
        <taxon>Bacteria</taxon>
        <taxon>Bacillati</taxon>
        <taxon>Cyanobacteriota</taxon>
        <taxon>Cyanophyceae</taxon>
        <taxon>Nostocales</taxon>
        <taxon>Aphanizomenonaceae</taxon>
        <taxon>Okeanomitos</taxon>
    </lineage>
</organism>
<dbReference type="EMBL" id="CP150886">
    <property type="protein sequence ID" value="WZB86770.1"/>
    <property type="molecule type" value="Genomic_DNA"/>
</dbReference>